<keyword evidence="1" id="KW-0378">Hydrolase</keyword>
<keyword evidence="1" id="KW-0645">Protease</keyword>
<gene>
    <name evidence="1" type="ORF">MML48_7g00003157</name>
</gene>
<protein>
    <submittedName>
        <fullName evidence="1">Serine protease-related</fullName>
    </submittedName>
</protein>
<name>A0ACB9SST9_HOLOL</name>
<accession>A0ACB9SST9</accession>
<proteinExistence type="predicted"/>
<sequence length="823" mass="90444">MDAEFRRIKASPSASPSFQIPIPVPLGVLEASTRERFCSLSIRDVYIVSPTEAESGRNLVRSHGQWYCLLYVGEDAAMGNIFIAFICLLCIGYGNSQTTEDIMKKVDDIFGTGGGTNGVAPTTTTTTTTTAKAEIIEKLPLTPNKDCECVAYYLCNANNTISTTGENVIDIRKKDQPTYPTPTTTTGCGYRNPDGVGFRITGDSNSEAQFGEFPWMVAILAEEFNAGTESILNVYKCGGALIHPQAVLTAAHCVATRDKKYKIRAGEWDTQTTKELYPHQDRYVKSYVIHKDYYAGALFNDVAILFLDSPLELGETIKTLCLPAQDLVVPSGTRCYASGWGKDVFGKKGQYQVILKRIDLPIVDRDTCQTQLRTTRLGRHFLLDKSFVCAGGEEGKDTCKGDGGGPLACPIPGEKNRYYHIGMVAWGIGCGEDKVPAMEGNFFAVLVCLISLEFSRGQTINNNADLTIGVLPNTSQSDKSSVVTNKDCICVSYNLCGENKDLITNGLGLINIRDGESNCTSYLEFCCKPSEQTNIPILPEPVKRKGCGYRNPNGIGFRITGDDDSETQFGEFPWMVAVLVEEFNAGAESKLDIYKCGGTLIHPEVILTAAHCVSVRNKKYKIRAGEWDIQTTKELYPHQDRYVKSIVSHKDYYAGGLFNDIAILILDSPLELAENVNTLCLPSQDMEVPAGTRCYASGWGKNLGEHAEYPVILKKIDLPVIEKNTCQTQLRTTRLGKHFILDKSFVCAGGEEGKDACKGDGGSPLVCPIPGENNRYYHFGMVAWGIGCGGNKIPGVYVNVPMFRQWIDEQLDAQNLDTSFYQY</sequence>
<organism evidence="1 2">
    <name type="scientific">Holotrichia oblita</name>
    <name type="common">Chafer beetle</name>
    <dbReference type="NCBI Taxonomy" id="644536"/>
    <lineage>
        <taxon>Eukaryota</taxon>
        <taxon>Metazoa</taxon>
        <taxon>Ecdysozoa</taxon>
        <taxon>Arthropoda</taxon>
        <taxon>Hexapoda</taxon>
        <taxon>Insecta</taxon>
        <taxon>Pterygota</taxon>
        <taxon>Neoptera</taxon>
        <taxon>Endopterygota</taxon>
        <taxon>Coleoptera</taxon>
        <taxon>Polyphaga</taxon>
        <taxon>Scarabaeiformia</taxon>
        <taxon>Scarabaeidae</taxon>
        <taxon>Melolonthinae</taxon>
        <taxon>Holotrichia</taxon>
    </lineage>
</organism>
<reference evidence="1" key="1">
    <citation type="submission" date="2022-04" db="EMBL/GenBank/DDBJ databases">
        <title>Chromosome-scale genome assembly of Holotrichia oblita Faldermann.</title>
        <authorList>
            <person name="Rongchong L."/>
        </authorList>
    </citation>
    <scope>NUCLEOTIDE SEQUENCE</scope>
    <source>
        <strain evidence="1">81SQS9</strain>
    </source>
</reference>
<dbReference type="EMBL" id="CM043021">
    <property type="protein sequence ID" value="KAI4458062.1"/>
    <property type="molecule type" value="Genomic_DNA"/>
</dbReference>
<evidence type="ECO:0000313" key="2">
    <source>
        <dbReference type="Proteomes" id="UP001056778"/>
    </source>
</evidence>
<dbReference type="Proteomes" id="UP001056778">
    <property type="component" value="Chromosome 7"/>
</dbReference>
<keyword evidence="2" id="KW-1185">Reference proteome</keyword>
<evidence type="ECO:0000313" key="1">
    <source>
        <dbReference type="EMBL" id="KAI4458062.1"/>
    </source>
</evidence>
<comment type="caution">
    <text evidence="1">The sequence shown here is derived from an EMBL/GenBank/DDBJ whole genome shotgun (WGS) entry which is preliminary data.</text>
</comment>